<dbReference type="CDD" id="cd03064">
    <property type="entry name" value="TRX_Fd_NuoE"/>
    <property type="match status" value="1"/>
</dbReference>
<dbReference type="InterPro" id="IPR002023">
    <property type="entry name" value="NuoE-like"/>
</dbReference>
<evidence type="ECO:0000256" key="3">
    <source>
        <dbReference type="ARBA" id="ARBA00022723"/>
    </source>
</evidence>
<dbReference type="GO" id="GO:0046872">
    <property type="term" value="F:metal ion binding"/>
    <property type="evidence" value="ECO:0007669"/>
    <property type="project" value="UniProtKB-KW"/>
</dbReference>
<evidence type="ECO:0000313" key="9">
    <source>
        <dbReference type="Proteomes" id="UP000324159"/>
    </source>
</evidence>
<dbReference type="Gene3D" id="1.10.10.1590">
    <property type="entry name" value="NADH-quinone oxidoreductase subunit E"/>
    <property type="match status" value="1"/>
</dbReference>
<reference evidence="8 9" key="1">
    <citation type="submission" date="2019-07" db="EMBL/GenBank/DDBJ databases">
        <title>Genomic Encyclopedia of Type Strains, Phase IV (KMG-IV): sequencing the most valuable type-strain genomes for metagenomic binning, comparative biology and taxonomic classification.</title>
        <authorList>
            <person name="Goeker M."/>
        </authorList>
    </citation>
    <scope>NUCLEOTIDE SEQUENCE [LARGE SCALE GENOMIC DNA]</scope>
    <source>
        <strain evidence="8 9">SS015</strain>
    </source>
</reference>
<dbReference type="AlphaFoldDB" id="A0A5D3WJZ1"/>
<dbReference type="SUPFAM" id="SSF52833">
    <property type="entry name" value="Thioredoxin-like"/>
    <property type="match status" value="1"/>
</dbReference>
<feature type="binding site" evidence="7">
    <location>
        <position position="124"/>
    </location>
    <ligand>
        <name>[2Fe-2S] cluster</name>
        <dbReference type="ChEBI" id="CHEBI:190135"/>
    </ligand>
</feature>
<evidence type="ECO:0000313" key="8">
    <source>
        <dbReference type="EMBL" id="TYO99282.1"/>
    </source>
</evidence>
<dbReference type="PROSITE" id="PS01099">
    <property type="entry name" value="COMPLEX1_24K"/>
    <property type="match status" value="1"/>
</dbReference>
<organism evidence="8 9">
    <name type="scientific">Geothermobacter ehrlichii</name>
    <dbReference type="NCBI Taxonomy" id="213224"/>
    <lineage>
        <taxon>Bacteria</taxon>
        <taxon>Pseudomonadati</taxon>
        <taxon>Thermodesulfobacteriota</taxon>
        <taxon>Desulfuromonadia</taxon>
        <taxon>Desulfuromonadales</taxon>
        <taxon>Geothermobacteraceae</taxon>
        <taxon>Geothermobacter</taxon>
    </lineage>
</organism>
<accession>A0A5D3WJZ1</accession>
<dbReference type="Pfam" id="PF01257">
    <property type="entry name" value="2Fe-2S_thioredx"/>
    <property type="match status" value="1"/>
</dbReference>
<evidence type="ECO:0000256" key="1">
    <source>
        <dbReference type="ARBA" id="ARBA00010643"/>
    </source>
</evidence>
<dbReference type="NCBIfam" id="TIGR01958">
    <property type="entry name" value="nuoE_fam"/>
    <property type="match status" value="1"/>
</dbReference>
<evidence type="ECO:0000256" key="5">
    <source>
        <dbReference type="ARBA" id="ARBA00023014"/>
    </source>
</evidence>
<dbReference type="EMBL" id="VNIB01000003">
    <property type="protein sequence ID" value="TYO99282.1"/>
    <property type="molecule type" value="Genomic_DNA"/>
</dbReference>
<dbReference type="InterPro" id="IPR042128">
    <property type="entry name" value="NuoE_dom"/>
</dbReference>
<feature type="binding site" evidence="7">
    <location>
        <position position="88"/>
    </location>
    <ligand>
        <name>[2Fe-2S] cluster</name>
        <dbReference type="ChEBI" id="CHEBI:190135"/>
    </ligand>
</feature>
<comment type="similarity">
    <text evidence="1">Belongs to the complex I 24 kDa subunit family.</text>
</comment>
<protein>
    <submittedName>
        <fullName evidence="8">NADH dehydrogenase subunit E</fullName>
    </submittedName>
</protein>
<sequence length="172" mass="18620">MNKLLSQSELDTFRAKAAASAHPRELIVDLLRAIQDHHGWVPDEGIELAAEILGLSPLQIEEIATFYDKIFRQPVGRKVIHVCDSICCWATGSEEVAGYLRRKLGIDFGETTADGAFTLLPTCCLGACGDAPAMMIGLTLYGRLTPEKIDAALEKEKSRSQESGVGSQGKTS</sequence>
<dbReference type="Proteomes" id="UP000324159">
    <property type="component" value="Unassembled WGS sequence"/>
</dbReference>
<evidence type="ECO:0000256" key="7">
    <source>
        <dbReference type="PIRSR" id="PIRSR000216-1"/>
    </source>
</evidence>
<dbReference type="PIRSF" id="PIRSF000216">
    <property type="entry name" value="NADH_DH_24kDa"/>
    <property type="match status" value="1"/>
</dbReference>
<dbReference type="PANTHER" id="PTHR10371">
    <property type="entry name" value="NADH DEHYDROGENASE UBIQUINONE FLAVOPROTEIN 2, MITOCHONDRIAL"/>
    <property type="match status" value="1"/>
</dbReference>
<dbReference type="PANTHER" id="PTHR10371:SF3">
    <property type="entry name" value="NADH DEHYDROGENASE [UBIQUINONE] FLAVOPROTEIN 2, MITOCHONDRIAL"/>
    <property type="match status" value="1"/>
</dbReference>
<dbReference type="OrthoDB" id="9807941at2"/>
<evidence type="ECO:0000256" key="2">
    <source>
        <dbReference type="ARBA" id="ARBA00022714"/>
    </source>
</evidence>
<comment type="cofactor">
    <cofactor evidence="6">
        <name>[2Fe-2S] cluster</name>
        <dbReference type="ChEBI" id="CHEBI:190135"/>
    </cofactor>
</comment>
<keyword evidence="5 7" id="KW-0411">Iron-sulfur</keyword>
<gene>
    <name evidence="8" type="ORF">EDC39_103126</name>
</gene>
<evidence type="ECO:0000256" key="4">
    <source>
        <dbReference type="ARBA" id="ARBA00023004"/>
    </source>
</evidence>
<feature type="binding site" evidence="7">
    <location>
        <position position="128"/>
    </location>
    <ligand>
        <name>[2Fe-2S] cluster</name>
        <dbReference type="ChEBI" id="CHEBI:190135"/>
    </ligand>
</feature>
<dbReference type="GO" id="GO:0051537">
    <property type="term" value="F:2 iron, 2 sulfur cluster binding"/>
    <property type="evidence" value="ECO:0007669"/>
    <property type="project" value="UniProtKB-KW"/>
</dbReference>
<evidence type="ECO:0000256" key="6">
    <source>
        <dbReference type="ARBA" id="ARBA00034078"/>
    </source>
</evidence>
<dbReference type="NCBIfam" id="NF005722">
    <property type="entry name" value="PRK07539.1-2"/>
    <property type="match status" value="1"/>
</dbReference>
<keyword evidence="9" id="KW-1185">Reference proteome</keyword>
<dbReference type="InterPro" id="IPR036249">
    <property type="entry name" value="Thioredoxin-like_sf"/>
</dbReference>
<dbReference type="Gene3D" id="3.40.30.10">
    <property type="entry name" value="Glutaredoxin"/>
    <property type="match status" value="1"/>
</dbReference>
<keyword evidence="3 7" id="KW-0479">Metal-binding</keyword>
<dbReference type="GO" id="GO:0003954">
    <property type="term" value="F:NADH dehydrogenase activity"/>
    <property type="evidence" value="ECO:0007669"/>
    <property type="project" value="TreeGrafter"/>
</dbReference>
<keyword evidence="4 7" id="KW-0408">Iron</keyword>
<keyword evidence="2 7" id="KW-0001">2Fe-2S</keyword>
<proteinExistence type="inferred from homology"/>
<dbReference type="FunFam" id="3.40.30.10:FF:000015">
    <property type="entry name" value="NADH-quinone oxidoreductase subunit E"/>
    <property type="match status" value="1"/>
</dbReference>
<name>A0A5D3WJZ1_9BACT</name>
<dbReference type="InterPro" id="IPR041921">
    <property type="entry name" value="NuoE_N"/>
</dbReference>
<feature type="binding site" evidence="7">
    <location>
        <position position="83"/>
    </location>
    <ligand>
        <name>[2Fe-2S] cluster</name>
        <dbReference type="ChEBI" id="CHEBI:190135"/>
    </ligand>
</feature>
<comment type="caution">
    <text evidence="8">The sequence shown here is derived from an EMBL/GenBank/DDBJ whole genome shotgun (WGS) entry which is preliminary data.</text>
</comment>
<dbReference type="RefSeq" id="WP_148895205.1">
    <property type="nucleotide sequence ID" value="NZ_VNIB01000003.1"/>
</dbReference>
<comment type="cofactor">
    <cofactor evidence="7">
        <name>[2Fe-2S] cluster</name>
        <dbReference type="ChEBI" id="CHEBI:190135"/>
    </cofactor>
    <text evidence="7">Binds 1 [2Fe-2S] cluster.</text>
</comment>